<name>M3UT97_ENTH1</name>
<dbReference type="AlphaFoldDB" id="M3UT97"/>
<dbReference type="SUPFAM" id="SSF55021">
    <property type="entry name" value="ACT-like"/>
    <property type="match status" value="2"/>
</dbReference>
<dbReference type="Gene3D" id="3.40.50.1220">
    <property type="entry name" value="TPP-binding domain"/>
    <property type="match status" value="1"/>
</dbReference>
<dbReference type="CDD" id="cd04878">
    <property type="entry name" value="ACT_AHAS"/>
    <property type="match status" value="1"/>
</dbReference>
<dbReference type="PANTHER" id="PTHR18968:SF13">
    <property type="entry name" value="ACETOLACTATE SYNTHASE CATALYTIC SUBUNIT, MITOCHONDRIAL"/>
    <property type="match status" value="1"/>
</dbReference>
<dbReference type="InterPro" id="IPR011766">
    <property type="entry name" value="TPP_enzyme_TPP-bd"/>
</dbReference>
<dbReference type="GO" id="GO:1990610">
    <property type="term" value="F:acetolactate synthase regulator activity"/>
    <property type="evidence" value="ECO:0007669"/>
    <property type="project" value="InterPro"/>
</dbReference>
<organism evidence="9 10">
    <name type="scientific">Entamoeba histolytica HM-1:IMSS-B</name>
    <dbReference type="NCBI Taxonomy" id="885319"/>
    <lineage>
        <taxon>Eukaryota</taxon>
        <taxon>Amoebozoa</taxon>
        <taxon>Evosea</taxon>
        <taxon>Archamoebae</taxon>
        <taxon>Mastigamoebida</taxon>
        <taxon>Entamoebidae</taxon>
        <taxon>Entamoeba</taxon>
    </lineage>
</organism>
<dbReference type="Gene3D" id="3.30.70.260">
    <property type="match status" value="1"/>
</dbReference>
<proteinExistence type="inferred from homology"/>
<dbReference type="InterPro" id="IPR027271">
    <property type="entry name" value="Acetolactate_synth/TF_NikR_C"/>
</dbReference>
<evidence type="ECO:0000256" key="6">
    <source>
        <dbReference type="ARBA" id="ARBA00023052"/>
    </source>
</evidence>
<dbReference type="InterPro" id="IPR039557">
    <property type="entry name" value="AHAS_ACT"/>
</dbReference>
<dbReference type="UniPathway" id="UPA00047">
    <property type="reaction ID" value="UER00055"/>
</dbReference>
<comment type="pathway">
    <text evidence="2">Amino-acid biosynthesis; L-valine biosynthesis; L-valine from pyruvate: step 1/4.</text>
</comment>
<dbReference type="GO" id="GO:0009097">
    <property type="term" value="P:isoleucine biosynthetic process"/>
    <property type="evidence" value="ECO:0007669"/>
    <property type="project" value="UniProtKB-UniPathway"/>
</dbReference>
<dbReference type="SUPFAM" id="SSF52467">
    <property type="entry name" value="DHS-like NAD/FAD-binding domain"/>
    <property type="match status" value="1"/>
</dbReference>
<accession>M3UT97</accession>
<dbReference type="Gene3D" id="3.40.50.970">
    <property type="match status" value="1"/>
</dbReference>
<dbReference type="GO" id="GO:0050660">
    <property type="term" value="F:flavin adenine dinucleotide binding"/>
    <property type="evidence" value="ECO:0007669"/>
    <property type="project" value="TreeGrafter"/>
</dbReference>
<dbReference type="GO" id="GO:0009099">
    <property type="term" value="P:L-valine biosynthetic process"/>
    <property type="evidence" value="ECO:0007669"/>
    <property type="project" value="UniProtKB-UniPathway"/>
</dbReference>
<evidence type="ECO:0000256" key="4">
    <source>
        <dbReference type="ARBA" id="ARBA00007812"/>
    </source>
</evidence>
<keyword evidence="6" id="KW-0786">Thiamine pyrophosphate</keyword>
<evidence type="ECO:0000256" key="1">
    <source>
        <dbReference type="ARBA" id="ARBA00004974"/>
    </source>
</evidence>
<dbReference type="Gene3D" id="3.30.70.1150">
    <property type="entry name" value="ACT-like. Chain A, domain 2"/>
    <property type="match status" value="1"/>
</dbReference>
<protein>
    <submittedName>
        <fullName evidence="9">Acetolactate synthase, small subunit, putative</fullName>
    </submittedName>
</protein>
<dbReference type="NCBIfam" id="TIGR00119">
    <property type="entry name" value="acolac_sm"/>
    <property type="match status" value="1"/>
</dbReference>
<dbReference type="InterPro" id="IPR019455">
    <property type="entry name" value="Acetolactate_synth_ssu_C"/>
</dbReference>
<keyword evidence="5" id="KW-0028">Amino-acid biosynthesis</keyword>
<dbReference type="FunFam" id="3.30.70.260:FF:000001">
    <property type="entry name" value="Acetolactate synthase, small subunit"/>
    <property type="match status" value="1"/>
</dbReference>
<dbReference type="GO" id="GO:0005948">
    <property type="term" value="C:acetolactate synthase complex"/>
    <property type="evidence" value="ECO:0007669"/>
    <property type="project" value="TreeGrafter"/>
</dbReference>
<evidence type="ECO:0000259" key="8">
    <source>
        <dbReference type="PROSITE" id="PS51671"/>
    </source>
</evidence>
<dbReference type="InterPro" id="IPR004789">
    <property type="entry name" value="Acetalactate_synth_ssu"/>
</dbReference>
<reference evidence="9 10" key="1">
    <citation type="submission" date="2013-01" db="EMBL/GenBank/DDBJ databases">
        <authorList>
            <person name="Hannick L."/>
            <person name="Zafar N."/>
            <person name="Lorenzi H."/>
            <person name="Ali I.A."/>
            <person name="Petri W.P."/>
            <person name="Caler E."/>
        </authorList>
    </citation>
    <scope>NUCLEOTIDE SEQUENCE [LARGE SCALE GENOMIC DNA]</scope>
    <source>
        <strain evidence="10">HM3:IMSS-B</strain>
    </source>
</reference>
<evidence type="ECO:0000256" key="7">
    <source>
        <dbReference type="ARBA" id="ARBA00023304"/>
    </source>
</evidence>
<comment type="similarity">
    <text evidence="4">Belongs to the TPP enzyme family.</text>
</comment>
<dbReference type="InterPro" id="IPR002912">
    <property type="entry name" value="ACT_dom"/>
</dbReference>
<dbReference type="Pfam" id="PF22629">
    <property type="entry name" value="ACT_AHAS_ss"/>
    <property type="match status" value="1"/>
</dbReference>
<dbReference type="NCBIfam" id="NF008864">
    <property type="entry name" value="PRK11895.1"/>
    <property type="match status" value="1"/>
</dbReference>
<dbReference type="UniPathway" id="UPA00049">
    <property type="reaction ID" value="UER00059"/>
</dbReference>
<dbReference type="InterPro" id="IPR045865">
    <property type="entry name" value="ACT-like_dom_sf"/>
</dbReference>
<dbReference type="InterPro" id="IPR045229">
    <property type="entry name" value="TPP_enz"/>
</dbReference>
<dbReference type="VEuPathDB" id="AmoebaDB:EHI8A_206230"/>
<comment type="pathway">
    <text evidence="1">Amino-acid biosynthesis; L-isoleucine biosynthesis; L-isoleucine from 2-oxobutanoate: step 1/4.</text>
</comment>
<dbReference type="InterPro" id="IPR012000">
    <property type="entry name" value="Thiamin_PyroP_enz_cen_dom"/>
</dbReference>
<dbReference type="GO" id="GO:0030976">
    <property type="term" value="F:thiamine pyrophosphate binding"/>
    <property type="evidence" value="ECO:0007669"/>
    <property type="project" value="InterPro"/>
</dbReference>
<evidence type="ECO:0000313" key="10">
    <source>
        <dbReference type="Proteomes" id="UP000030781"/>
    </source>
</evidence>
<dbReference type="InterPro" id="IPR029061">
    <property type="entry name" value="THDP-binding"/>
</dbReference>
<sequence length="411" mass="44678">MGLGAYPGSDRQFLGMLGMHGSYQANLAMHHSDVILAVGARFDDRVINGATRFCPNAKIIHVDIDPASISKTIKADVPIVGPVDSVLAEMVAVVRELSEKPRAENQAAWWKQIEEWRGGREMFPYDKGDGSIIKPQTVIETLYDVTAGDAYITSDVGQHQMFAAQYYRYDKPNRWINSGGLGTMGFGFPAAMGVKLNFPDADVACVTGEGSVQMNIQELSTCMQYDLPVKIVCLNNGALGMQDGADLNMRHIISLLLENEPGALSRVVGLFSQRNYNIESLTVAATEDPTLSRLTLTTIGQEETVEQITKNLNKLIEVVKLVNLSESAHIERELLLIKVKATGAQRAEVKRTTDIFRGQIVDVGSSVYTIQLAGTSEKIDSFIQAIGAASILEVVRSGVTGISRGDKALSI</sequence>
<comment type="similarity">
    <text evidence="3">Belongs to the acetolactate synthase small subunit family.</text>
</comment>
<dbReference type="PROSITE" id="PS51671">
    <property type="entry name" value="ACT"/>
    <property type="match status" value="1"/>
</dbReference>
<evidence type="ECO:0000256" key="3">
    <source>
        <dbReference type="ARBA" id="ARBA00006341"/>
    </source>
</evidence>
<dbReference type="Pfam" id="PF00205">
    <property type="entry name" value="TPP_enzyme_M"/>
    <property type="match status" value="1"/>
</dbReference>
<evidence type="ECO:0000256" key="5">
    <source>
        <dbReference type="ARBA" id="ARBA00022605"/>
    </source>
</evidence>
<dbReference type="SUPFAM" id="SSF52518">
    <property type="entry name" value="Thiamin diphosphate-binding fold (THDP-binding)"/>
    <property type="match status" value="1"/>
</dbReference>
<dbReference type="EMBL" id="KB609825">
    <property type="protein sequence ID" value="EMH78111.1"/>
    <property type="molecule type" value="Genomic_DNA"/>
</dbReference>
<gene>
    <name evidence="9" type="ORF">EHI8A_206230</name>
</gene>
<dbReference type="PANTHER" id="PTHR18968">
    <property type="entry name" value="THIAMINE PYROPHOSPHATE ENZYMES"/>
    <property type="match status" value="1"/>
</dbReference>
<keyword evidence="7" id="KW-0100">Branched-chain amino acid biosynthesis</keyword>
<dbReference type="InterPro" id="IPR029035">
    <property type="entry name" value="DHS-like_NAD/FAD-binding_dom"/>
</dbReference>
<evidence type="ECO:0000313" key="9">
    <source>
        <dbReference type="EMBL" id="EMH78111.1"/>
    </source>
</evidence>
<feature type="domain" description="ACT" evidence="8">
    <location>
        <begin position="252"/>
        <end position="327"/>
    </location>
</feature>
<dbReference type="FunFam" id="3.30.70.1150:FF:000001">
    <property type="entry name" value="Acetolactate synthase small subunit"/>
    <property type="match status" value="1"/>
</dbReference>
<dbReference type="GO" id="GO:0000287">
    <property type="term" value="F:magnesium ion binding"/>
    <property type="evidence" value="ECO:0007669"/>
    <property type="project" value="InterPro"/>
</dbReference>
<dbReference type="Proteomes" id="UP000030781">
    <property type="component" value="Unassembled WGS sequence"/>
</dbReference>
<dbReference type="InterPro" id="IPR054480">
    <property type="entry name" value="AHAS_small-like_ACT"/>
</dbReference>
<dbReference type="GO" id="GO:0003984">
    <property type="term" value="F:acetolactate synthase activity"/>
    <property type="evidence" value="ECO:0007669"/>
    <property type="project" value="TreeGrafter"/>
</dbReference>
<dbReference type="Pfam" id="PF10369">
    <property type="entry name" value="ALS_ss_C"/>
    <property type="match status" value="1"/>
</dbReference>
<evidence type="ECO:0000256" key="2">
    <source>
        <dbReference type="ARBA" id="ARBA00005025"/>
    </source>
</evidence>
<dbReference type="Pfam" id="PF02775">
    <property type="entry name" value="TPP_enzyme_C"/>
    <property type="match status" value="1"/>
</dbReference>